<dbReference type="GO" id="GO:0006400">
    <property type="term" value="P:tRNA modification"/>
    <property type="evidence" value="ECO:0007669"/>
    <property type="project" value="InterPro"/>
</dbReference>
<proteinExistence type="inferred from homology"/>
<feature type="binding site" evidence="6">
    <location>
        <position position="308"/>
    </location>
    <ligand>
        <name>substrate</name>
    </ligand>
</feature>
<feature type="region of interest" description="RNA binding" evidence="6">
    <location>
        <begin position="339"/>
        <end position="345"/>
    </location>
</feature>
<keyword evidence="1 6" id="KW-0328">Glycosyltransferase</keyword>
<evidence type="ECO:0000259" key="8">
    <source>
        <dbReference type="Pfam" id="PF01702"/>
    </source>
</evidence>
<evidence type="ECO:0000256" key="6">
    <source>
        <dbReference type="HAMAP-Rule" id="MF_03218"/>
    </source>
</evidence>
<dbReference type="InterPro" id="IPR004803">
    <property type="entry name" value="TGT"/>
</dbReference>
<dbReference type="GO" id="GO:0005829">
    <property type="term" value="C:cytosol"/>
    <property type="evidence" value="ECO:0007669"/>
    <property type="project" value="TreeGrafter"/>
</dbReference>
<evidence type="ECO:0000256" key="7">
    <source>
        <dbReference type="SAM" id="MobiDB-lite"/>
    </source>
</evidence>
<dbReference type="Gene3D" id="3.20.20.105">
    <property type="entry name" value="Queuine tRNA-ribosyltransferase-like"/>
    <property type="match status" value="1"/>
</dbReference>
<name>A0A9W7G6E4_9STRA</name>
<comment type="similarity">
    <text evidence="6">Belongs to the queuine tRNA-ribosyltransferase family.</text>
</comment>
<dbReference type="HAMAP" id="MF_00168">
    <property type="entry name" value="Q_tRNA_Tgt"/>
    <property type="match status" value="1"/>
</dbReference>
<comment type="cofactor">
    <cofactor evidence="6">
        <name>Zn(2+)</name>
        <dbReference type="ChEBI" id="CHEBI:29105"/>
    </cofactor>
</comment>
<keyword evidence="3 6" id="KW-0819">tRNA processing</keyword>
<feature type="binding site" evidence="6">
    <location>
        <position position="433"/>
    </location>
    <ligand>
        <name>Zn(2+)</name>
        <dbReference type="ChEBI" id="CHEBI:29105"/>
    </ligand>
</feature>
<reference evidence="10" key="1">
    <citation type="journal article" date="2023" name="Commun. Biol.">
        <title>Genome analysis of Parmales, the sister group of diatoms, reveals the evolutionary specialization of diatoms from phago-mixotrophs to photoautotrophs.</title>
        <authorList>
            <person name="Ban H."/>
            <person name="Sato S."/>
            <person name="Yoshikawa S."/>
            <person name="Yamada K."/>
            <person name="Nakamura Y."/>
            <person name="Ichinomiya M."/>
            <person name="Sato N."/>
            <person name="Blanc-Mathieu R."/>
            <person name="Endo H."/>
            <person name="Kuwata A."/>
            <person name="Ogata H."/>
        </authorList>
    </citation>
    <scope>NUCLEOTIDE SEQUENCE [LARGE SCALE GENOMIC DNA]</scope>
</reference>
<feature type="binding site" evidence="6">
    <location>
        <position position="232"/>
    </location>
    <ligand>
        <name>substrate</name>
    </ligand>
</feature>
<dbReference type="NCBIfam" id="TIGR00430">
    <property type="entry name" value="Q_tRNA_tgt"/>
    <property type="match status" value="1"/>
</dbReference>
<gene>
    <name evidence="9" type="ORF">TrCOL_g4620</name>
</gene>
<protein>
    <recommendedName>
        <fullName evidence="6">Queuine tRNA-ribosyltransferase catalytic subunit 1</fullName>
        <ecNumber evidence="6">2.4.2.64</ecNumber>
    </recommendedName>
    <alternativeName>
        <fullName evidence="6">Guanine insertion enzyme</fullName>
    </alternativeName>
    <alternativeName>
        <fullName evidence="6">tRNA-guanine transglycosylase</fullName>
    </alternativeName>
</protein>
<feature type="binding site" evidence="6">
    <location>
        <position position="276"/>
    </location>
    <ligand>
        <name>substrate</name>
    </ligand>
</feature>
<dbReference type="InterPro" id="IPR002616">
    <property type="entry name" value="tRNA_ribo_trans-like"/>
</dbReference>
<feature type="active site" description="Proton acceptor" evidence="6">
    <location>
        <position position="175"/>
    </location>
</feature>
<organism evidence="9 10">
    <name type="scientific">Triparma columacea</name>
    <dbReference type="NCBI Taxonomy" id="722753"/>
    <lineage>
        <taxon>Eukaryota</taxon>
        <taxon>Sar</taxon>
        <taxon>Stramenopiles</taxon>
        <taxon>Ochrophyta</taxon>
        <taxon>Bolidophyceae</taxon>
        <taxon>Parmales</taxon>
        <taxon>Triparmaceae</taxon>
        <taxon>Triparma</taxon>
    </lineage>
</organism>
<dbReference type="Pfam" id="PF01702">
    <property type="entry name" value="TGT"/>
    <property type="match status" value="1"/>
</dbReference>
<comment type="subunit">
    <text evidence="6">Heterodimer of a catalytic subunit and an accessory subunit.</text>
</comment>
<keyword evidence="2 6" id="KW-0808">Transferase</keyword>
<comment type="caution">
    <text evidence="9">The sequence shown here is derived from an EMBL/GenBank/DDBJ whole genome shotgun (WGS) entry which is preliminary data.</text>
</comment>
<accession>A0A9W7G6E4</accession>
<evidence type="ECO:0000256" key="4">
    <source>
        <dbReference type="ARBA" id="ARBA00022723"/>
    </source>
</evidence>
<keyword evidence="6" id="KW-0963">Cytoplasm</keyword>
<dbReference type="AlphaFoldDB" id="A0A9W7G6E4"/>
<evidence type="ECO:0000256" key="5">
    <source>
        <dbReference type="ARBA" id="ARBA00022833"/>
    </source>
</evidence>
<evidence type="ECO:0000256" key="1">
    <source>
        <dbReference type="ARBA" id="ARBA00022676"/>
    </source>
</evidence>
<keyword evidence="5 6" id="KW-0862">Zinc</keyword>
<dbReference type="EMBL" id="BRYA01000889">
    <property type="protein sequence ID" value="GMI35004.1"/>
    <property type="molecule type" value="Genomic_DNA"/>
</dbReference>
<dbReference type="InterPro" id="IPR036511">
    <property type="entry name" value="TGT-like_sf"/>
</dbReference>
<feature type="domain" description="tRNA-guanine(15) transglycosylase-like" evidence="8">
    <location>
        <begin position="106"/>
        <end position="465"/>
    </location>
</feature>
<keyword evidence="4 6" id="KW-0479">Metal-binding</keyword>
<evidence type="ECO:0000256" key="2">
    <source>
        <dbReference type="ARBA" id="ARBA00022679"/>
    </source>
</evidence>
<dbReference type="PANTHER" id="PTHR43530">
    <property type="entry name" value="QUEUINE TRNA-RIBOSYLTRANSFERASE CATALYTIC SUBUNIT 1"/>
    <property type="match status" value="1"/>
</dbReference>
<dbReference type="Proteomes" id="UP001165065">
    <property type="component" value="Unassembled WGS sequence"/>
</dbReference>
<dbReference type="PANTHER" id="PTHR43530:SF1">
    <property type="entry name" value="QUEUINE TRNA-RIBOSYLTRANSFERASE CATALYTIC SUBUNIT 1"/>
    <property type="match status" value="1"/>
</dbReference>
<keyword evidence="10" id="KW-1185">Reference proteome</keyword>
<evidence type="ECO:0000313" key="9">
    <source>
        <dbReference type="EMBL" id="GMI35004.1"/>
    </source>
</evidence>
<dbReference type="GO" id="GO:0008479">
    <property type="term" value="F:tRNA-guanosine(34) queuine transglycosylase activity"/>
    <property type="evidence" value="ECO:0007669"/>
    <property type="project" value="UniProtKB-UniRule"/>
</dbReference>
<comment type="catalytic activity">
    <reaction evidence="6">
        <text>guanosine(34) in tRNA + queuine = queuosine(34) in tRNA + guanine</text>
        <dbReference type="Rhea" id="RHEA:16633"/>
        <dbReference type="Rhea" id="RHEA-COMP:10341"/>
        <dbReference type="Rhea" id="RHEA-COMP:18571"/>
        <dbReference type="ChEBI" id="CHEBI:16235"/>
        <dbReference type="ChEBI" id="CHEBI:17433"/>
        <dbReference type="ChEBI" id="CHEBI:74269"/>
        <dbReference type="ChEBI" id="CHEBI:194431"/>
        <dbReference type="EC" id="2.4.2.64"/>
    </reaction>
</comment>
<feature type="binding site" evidence="6">
    <location>
        <begin position="175"/>
        <end position="179"/>
    </location>
    <ligand>
        <name>substrate</name>
    </ligand>
</feature>
<evidence type="ECO:0000256" key="3">
    <source>
        <dbReference type="ARBA" id="ARBA00022694"/>
    </source>
</evidence>
<evidence type="ECO:0000313" key="10">
    <source>
        <dbReference type="Proteomes" id="UP001165065"/>
    </source>
</evidence>
<feature type="binding site" evidence="6">
    <location>
        <position position="401"/>
    </location>
    <ligand>
        <name>Zn(2+)</name>
        <dbReference type="ChEBI" id="CHEBI:29105"/>
    </ligand>
</feature>
<feature type="active site" description="Nucleophile" evidence="6">
    <location>
        <position position="358"/>
    </location>
</feature>
<feature type="region of interest" description="Disordered" evidence="7">
    <location>
        <begin position="485"/>
        <end position="510"/>
    </location>
</feature>
<feature type="binding site" evidence="6">
    <location>
        <position position="399"/>
    </location>
    <ligand>
        <name>Zn(2+)</name>
        <dbReference type="ChEBI" id="CHEBI:29105"/>
    </ligand>
</feature>
<comment type="subcellular location">
    <subcellularLocation>
        <location evidence="6">Cytoplasm</location>
    </subcellularLocation>
</comment>
<feature type="binding site" evidence="6">
    <location>
        <position position="404"/>
    </location>
    <ligand>
        <name>Zn(2+)</name>
        <dbReference type="ChEBI" id="CHEBI:29105"/>
    </ligand>
</feature>
<dbReference type="EC" id="2.4.2.64" evidence="6"/>
<dbReference type="NCBIfam" id="TIGR00449">
    <property type="entry name" value="tgt_general"/>
    <property type="match status" value="1"/>
</dbReference>
<dbReference type="GO" id="GO:0046872">
    <property type="term" value="F:metal ion binding"/>
    <property type="evidence" value="ECO:0007669"/>
    <property type="project" value="UniProtKB-KW"/>
</dbReference>
<dbReference type="SUPFAM" id="SSF51713">
    <property type="entry name" value="tRNA-guanine transglycosylase"/>
    <property type="match status" value="1"/>
</dbReference>
<dbReference type="OrthoDB" id="10249838at2759"/>
<sequence>MEISRQVKRTKLSDESIESNTSVIHANYPTPPIEDCRKPYAEIIASKTRVEWDREAKFTPVGTEPDFTSSPHPSLDFHLHAMSGHARASTLFFPPRPSINRKAPVSVPTPIFMPVGTKGTIKSMSYEELCTVKSLSPPIILGNTYHLALDPGTDVLDSFGGLHNFSSWPGALLTDSGGFQMVSLLKLAEITEAGVEFESPYAKDNKKKILLKPEESIRTQNSIGADVMMQLDDVVSSIHDGDERFEEATYRTLRWLDRCIESNINKEEQNLFAIVQGGLDVSLGGLREVCLEGFRRRDDKIPGYAIGGLAGGESKDDFWKVVSQCCKSLPTNKPRYLMGVGYPLDLVVCTALGVDMYDCVYPTRTARFGVALVDDRSPGTMRVKSNEYSLDERTLEPNCDCPCCKLGKGYSRSKLHMMLKSGEPLAAQLMTAHNIAYMMRLVRKMRKAILEGKYEEFVRSYIKKFFPDGYSEEVMKGETVVKDNRHDKVTQEDDKEESTKDEAAKEAAKGKDEQLFIPKWVVEALSAADIDITKGIK</sequence>
<feature type="region of interest" description="RNA binding; important for wobble base 34 recognition" evidence="6">
    <location>
        <begin position="363"/>
        <end position="367"/>
    </location>
</feature>
<comment type="function">
    <text evidence="6">Catalytic subunit of the queuine tRNA-ribosyltransferase (TGT) that catalyzes the base-exchange of a guanine (G) residue with queuine (Q) at position 34 (anticodon wobble position) in tRNAs with GU(N) anticodons (tRNA-Asp, -Asn, -His and -Tyr), resulting in the hypermodified nucleoside queuosine (7-(((4,5-cis-dihydroxy-2-cyclopenten-1-yl)amino)methyl)-7-deazaguanosine). Catalysis occurs through a double-displacement mechanism. The nucleophile active site attacks the C1' of nucleotide 34 to detach the guanine base from the RNA, forming a covalent enzyme-RNA intermediate. The proton acceptor active site deprotonates the incoming queuine, allowing a nucleophilic attack on the C1' of the ribose to form the product.</text>
</comment>